<evidence type="ECO:0000256" key="8">
    <source>
        <dbReference type="SAM" id="SignalP"/>
    </source>
</evidence>
<feature type="chain" id="PRO_5004472196" evidence="8">
    <location>
        <begin position="28"/>
        <end position="447"/>
    </location>
</feature>
<accession>R9GNG0</accession>
<comment type="subcellular location">
    <subcellularLocation>
        <location evidence="1">Cell outer membrane</location>
    </subcellularLocation>
</comment>
<keyword evidence="4" id="KW-1134">Transmembrane beta strand</keyword>
<evidence type="ECO:0000256" key="2">
    <source>
        <dbReference type="ARBA" id="ARBA00007613"/>
    </source>
</evidence>
<feature type="signal peptide" evidence="8">
    <location>
        <begin position="1"/>
        <end position="27"/>
    </location>
</feature>
<dbReference type="AlphaFoldDB" id="R9GNG0"/>
<name>R9GNG0_9SPHI</name>
<dbReference type="GO" id="GO:0009279">
    <property type="term" value="C:cell outer membrane"/>
    <property type="evidence" value="ECO:0007669"/>
    <property type="project" value="UniProtKB-SubCell"/>
</dbReference>
<dbReference type="Pfam" id="PF02321">
    <property type="entry name" value="OEP"/>
    <property type="match status" value="2"/>
</dbReference>
<dbReference type="PANTHER" id="PTHR30026:SF20">
    <property type="entry name" value="OUTER MEMBRANE PROTEIN TOLC"/>
    <property type="match status" value="1"/>
</dbReference>
<evidence type="ECO:0000256" key="1">
    <source>
        <dbReference type="ARBA" id="ARBA00004442"/>
    </source>
</evidence>
<dbReference type="STRING" id="1150600.ADIARSV_3461"/>
<evidence type="ECO:0000256" key="7">
    <source>
        <dbReference type="ARBA" id="ARBA00023237"/>
    </source>
</evidence>
<dbReference type="Proteomes" id="UP000014174">
    <property type="component" value="Unassembled WGS sequence"/>
</dbReference>
<dbReference type="Gene3D" id="1.20.1600.10">
    <property type="entry name" value="Outer membrane efflux proteins (OEP)"/>
    <property type="match status" value="1"/>
</dbReference>
<evidence type="ECO:0000256" key="5">
    <source>
        <dbReference type="ARBA" id="ARBA00022692"/>
    </source>
</evidence>
<dbReference type="GO" id="GO:0015288">
    <property type="term" value="F:porin activity"/>
    <property type="evidence" value="ECO:0007669"/>
    <property type="project" value="TreeGrafter"/>
</dbReference>
<keyword evidence="8" id="KW-0732">Signal</keyword>
<protein>
    <submittedName>
        <fullName evidence="9">Outer membrane efflux family protein, putative</fullName>
    </submittedName>
</protein>
<dbReference type="EMBL" id="AQPN01000116">
    <property type="protein sequence ID" value="EOR93382.1"/>
    <property type="molecule type" value="Genomic_DNA"/>
</dbReference>
<proteinExistence type="inferred from homology"/>
<dbReference type="GO" id="GO:0015562">
    <property type="term" value="F:efflux transmembrane transporter activity"/>
    <property type="evidence" value="ECO:0007669"/>
    <property type="project" value="InterPro"/>
</dbReference>
<keyword evidence="3" id="KW-0813">Transport</keyword>
<dbReference type="InterPro" id="IPR051906">
    <property type="entry name" value="TolC-like"/>
</dbReference>
<dbReference type="SUPFAM" id="SSF56954">
    <property type="entry name" value="Outer membrane efflux proteins (OEP)"/>
    <property type="match status" value="1"/>
</dbReference>
<evidence type="ECO:0000256" key="6">
    <source>
        <dbReference type="ARBA" id="ARBA00023136"/>
    </source>
</evidence>
<dbReference type="PANTHER" id="PTHR30026">
    <property type="entry name" value="OUTER MEMBRANE PROTEIN TOLC"/>
    <property type="match status" value="1"/>
</dbReference>
<comment type="similarity">
    <text evidence="2">Belongs to the outer membrane factor (OMF) (TC 1.B.17) family.</text>
</comment>
<reference evidence="9 10" key="1">
    <citation type="journal article" date="2013" name="Genome Announc.">
        <title>Draft Genome Sequence of Arcticibacter svalbardensis Strain MN12-7T, a Member of the Family Sphingobacteriaceae Isolated from an Arctic Soil Sample.</title>
        <authorList>
            <person name="Shivaji S."/>
            <person name="Ara S."/>
            <person name="Prasad S."/>
            <person name="Manasa B.P."/>
            <person name="Begum Z."/>
            <person name="Singh A."/>
            <person name="Kumar Pinnaka A."/>
        </authorList>
    </citation>
    <scope>NUCLEOTIDE SEQUENCE [LARGE SCALE GENOMIC DNA]</scope>
    <source>
        <strain evidence="9 10">MN12-7</strain>
    </source>
</reference>
<keyword evidence="5" id="KW-0812">Transmembrane</keyword>
<organism evidence="9 10">
    <name type="scientific">Arcticibacter svalbardensis MN12-7</name>
    <dbReference type="NCBI Taxonomy" id="1150600"/>
    <lineage>
        <taxon>Bacteria</taxon>
        <taxon>Pseudomonadati</taxon>
        <taxon>Bacteroidota</taxon>
        <taxon>Sphingobacteriia</taxon>
        <taxon>Sphingobacteriales</taxon>
        <taxon>Sphingobacteriaceae</taxon>
        <taxon>Arcticibacter</taxon>
    </lineage>
</organism>
<dbReference type="InterPro" id="IPR003423">
    <property type="entry name" value="OMP_efflux"/>
</dbReference>
<evidence type="ECO:0000256" key="3">
    <source>
        <dbReference type="ARBA" id="ARBA00022448"/>
    </source>
</evidence>
<sequence length="447" mass="50249">MNRKKYLNLVAVICIVLSNAFSTKTTAQEITTNLSLNEAITAALAANKDLQTSELDENIALAKYKQTQAIFLPQVTASYSAMSTDNPLNAFGFNLQQRTITQNDFNPDLLNHPSGTTDFMGKLEVQQPLINLDLLYKRKGAEKQTVLYKFKTLRTKEYLTFEVQKAYLQLQLAFEASRVLEDALKTVKSVYNFTDNHFKQGLIQKTDVLNARVHVTTLESNLSKSKSGISNASDYLSLLMGKKTGLIYKTSSQSNDQIQESNTNQQIDSSRADFMAMQKAIESSNLMIKSTRMSYLPKLNAFGNYQYNDSQLTGFGAHSYFAGLQLSWDIFKGGKTKNTIVAQRLERDKLSIQLAQQKEQSQLDLDKSLRALADAKYEILQLMASIEQSSEALRILQNRYQQGLENTTDVLMAESQLSQQKFDLAQAVFTSNVTKAYVQFLTTSTTK</sequence>
<gene>
    <name evidence="9" type="ORF">ADIARSV_3461</name>
</gene>
<dbReference type="OrthoDB" id="13803at2"/>
<dbReference type="GO" id="GO:1990281">
    <property type="term" value="C:efflux pump complex"/>
    <property type="evidence" value="ECO:0007669"/>
    <property type="project" value="TreeGrafter"/>
</dbReference>
<evidence type="ECO:0000313" key="9">
    <source>
        <dbReference type="EMBL" id="EOR93382.1"/>
    </source>
</evidence>
<keyword evidence="7" id="KW-0998">Cell outer membrane</keyword>
<keyword evidence="10" id="KW-1185">Reference proteome</keyword>
<evidence type="ECO:0000256" key="4">
    <source>
        <dbReference type="ARBA" id="ARBA00022452"/>
    </source>
</evidence>
<keyword evidence="6" id="KW-0472">Membrane</keyword>
<comment type="caution">
    <text evidence="9">The sequence shown here is derived from an EMBL/GenBank/DDBJ whole genome shotgun (WGS) entry which is preliminary data.</text>
</comment>
<evidence type="ECO:0000313" key="10">
    <source>
        <dbReference type="Proteomes" id="UP000014174"/>
    </source>
</evidence>
<dbReference type="RefSeq" id="WP_016196689.1">
    <property type="nucleotide sequence ID" value="NZ_AQPN01000116.1"/>
</dbReference>
<dbReference type="eggNOG" id="COG1538">
    <property type="taxonomic scope" value="Bacteria"/>
</dbReference>